<gene>
    <name evidence="1" type="ORF">HF992_04735</name>
</gene>
<dbReference type="Proteomes" id="UP000522720">
    <property type="component" value="Unassembled WGS sequence"/>
</dbReference>
<evidence type="ECO:0000313" key="1">
    <source>
        <dbReference type="EMBL" id="NKZ20152.1"/>
    </source>
</evidence>
<dbReference type="RefSeq" id="WP_168548911.1">
    <property type="nucleotide sequence ID" value="NZ_JAAXPR010000006.1"/>
</dbReference>
<name>A0A7X6N0V5_9STRE</name>
<keyword evidence="2" id="KW-1185">Reference proteome</keyword>
<organism evidence="1 2">
    <name type="scientific">Streptococcus ovuberis</name>
    <dbReference type="NCBI Taxonomy" id="1936207"/>
    <lineage>
        <taxon>Bacteria</taxon>
        <taxon>Bacillati</taxon>
        <taxon>Bacillota</taxon>
        <taxon>Bacilli</taxon>
        <taxon>Lactobacillales</taxon>
        <taxon>Streptococcaceae</taxon>
        <taxon>Streptococcus</taxon>
    </lineage>
</organism>
<dbReference type="AlphaFoldDB" id="A0A7X6N0V5"/>
<comment type="caution">
    <text evidence="1">The sequence shown here is derived from an EMBL/GenBank/DDBJ whole genome shotgun (WGS) entry which is preliminary data.</text>
</comment>
<sequence>MHNILTDYKTILATYPNPKQLTKLDRKKRHQLFQEWLQKSYENLPTLDEIIRFGDIYKPLLQATFFEKLSPVFLADINTGHLTAIKWLLGDGTVCAYNEPWASAFQGLNRYTIAKQVLAKEPDYRPALLYLYHLMKRQITFDLHEVPWGVLVEKGTLKENLAYVDCFEQLSQKLGFFEQDEAIADEARYHYRAWESYLSELDSYEHFAHYLAQDKK</sequence>
<dbReference type="EMBL" id="JAAXPR010000006">
    <property type="protein sequence ID" value="NKZ20152.1"/>
    <property type="molecule type" value="Genomic_DNA"/>
</dbReference>
<evidence type="ECO:0000313" key="2">
    <source>
        <dbReference type="Proteomes" id="UP000522720"/>
    </source>
</evidence>
<reference evidence="1 2" key="1">
    <citation type="submission" date="2020-04" db="EMBL/GenBank/DDBJ databases">
        <title>MicrobeNet Type strains.</title>
        <authorList>
            <person name="Nicholson A.C."/>
        </authorList>
    </citation>
    <scope>NUCLEOTIDE SEQUENCE [LARGE SCALE GENOMIC DNA]</scope>
    <source>
        <strain evidence="1 2">CCUG 69612</strain>
    </source>
</reference>
<protein>
    <submittedName>
        <fullName evidence="1">Uncharacterized protein</fullName>
    </submittedName>
</protein>
<proteinExistence type="predicted"/>
<accession>A0A7X6N0V5</accession>